<comment type="subunit">
    <text evidence="7">Homodimer.</text>
</comment>
<dbReference type="InterPro" id="IPR002312">
    <property type="entry name" value="Asp/Asn-tRNA-synth_IIb"/>
</dbReference>
<dbReference type="HAMAP" id="MF_00044">
    <property type="entry name" value="Asp_tRNA_synth_type1"/>
    <property type="match status" value="1"/>
</dbReference>
<dbReference type="Pfam" id="PF00152">
    <property type="entry name" value="tRNA-synt_2"/>
    <property type="match status" value="1"/>
</dbReference>
<dbReference type="InterPro" id="IPR004115">
    <property type="entry name" value="GAD-like_sf"/>
</dbReference>
<dbReference type="SUPFAM" id="SSF55681">
    <property type="entry name" value="Class II aaRS and biotin synthetases"/>
    <property type="match status" value="1"/>
</dbReference>
<dbReference type="GO" id="GO:0050560">
    <property type="term" value="F:aspartate-tRNA(Asn) ligase activity"/>
    <property type="evidence" value="ECO:0007669"/>
    <property type="project" value="UniProtKB-EC"/>
</dbReference>
<dbReference type="InterPro" id="IPR047089">
    <property type="entry name" value="Asp-tRNA-ligase_1_N"/>
</dbReference>
<keyword evidence="3 7" id="KW-0547">Nucleotide-binding</keyword>
<feature type="binding site" evidence="7">
    <location>
        <begin position="221"/>
        <end position="223"/>
    </location>
    <ligand>
        <name>ATP</name>
        <dbReference type="ChEBI" id="CHEBI:30616"/>
    </ligand>
</feature>
<keyword evidence="2 7" id="KW-0436">Ligase</keyword>
<dbReference type="GO" id="GO:0006422">
    <property type="term" value="P:aspartyl-tRNA aminoacylation"/>
    <property type="evidence" value="ECO:0007669"/>
    <property type="project" value="UniProtKB-UniRule"/>
</dbReference>
<comment type="catalytic activity">
    <reaction evidence="7">
        <text>tRNA(Asx) + L-aspartate + ATP = L-aspartyl-tRNA(Asx) + AMP + diphosphate</text>
        <dbReference type="Rhea" id="RHEA:18349"/>
        <dbReference type="Rhea" id="RHEA-COMP:9710"/>
        <dbReference type="Rhea" id="RHEA-COMP:9711"/>
        <dbReference type="ChEBI" id="CHEBI:29991"/>
        <dbReference type="ChEBI" id="CHEBI:30616"/>
        <dbReference type="ChEBI" id="CHEBI:33019"/>
        <dbReference type="ChEBI" id="CHEBI:78442"/>
        <dbReference type="ChEBI" id="CHEBI:78516"/>
        <dbReference type="ChEBI" id="CHEBI:456215"/>
        <dbReference type="EC" id="6.1.1.23"/>
    </reaction>
</comment>
<feature type="binding site" evidence="7">
    <location>
        <position position="221"/>
    </location>
    <ligand>
        <name>L-aspartate</name>
        <dbReference type="ChEBI" id="CHEBI:29991"/>
    </ligand>
</feature>
<dbReference type="AlphaFoldDB" id="K2FB69"/>
<dbReference type="Pfam" id="PF01336">
    <property type="entry name" value="tRNA_anti-codon"/>
    <property type="match status" value="1"/>
</dbReference>
<dbReference type="Gene3D" id="3.30.930.10">
    <property type="entry name" value="Bira Bifunctional Protein, Domain 2"/>
    <property type="match status" value="1"/>
</dbReference>
<dbReference type="EC" id="6.1.1.23" evidence="7"/>
<dbReference type="InterPro" id="IPR029351">
    <property type="entry name" value="GAD_dom"/>
</dbReference>
<evidence type="ECO:0000313" key="9">
    <source>
        <dbReference type="EMBL" id="EKE28371.1"/>
    </source>
</evidence>
<dbReference type="PANTHER" id="PTHR22594">
    <property type="entry name" value="ASPARTYL/LYSYL-TRNA SYNTHETASE"/>
    <property type="match status" value="1"/>
</dbReference>
<dbReference type="PANTHER" id="PTHR22594:SF5">
    <property type="entry name" value="ASPARTATE--TRNA LIGASE, MITOCHONDRIAL"/>
    <property type="match status" value="1"/>
</dbReference>
<dbReference type="InterPro" id="IPR012340">
    <property type="entry name" value="NA-bd_OB-fold"/>
</dbReference>
<dbReference type="Gene3D" id="2.40.50.140">
    <property type="entry name" value="Nucleic acid-binding proteins"/>
    <property type="match status" value="1"/>
</dbReference>
<dbReference type="NCBIfam" id="NF001750">
    <property type="entry name" value="PRK00476.1"/>
    <property type="match status" value="1"/>
</dbReference>
<dbReference type="EMBL" id="AMFJ01000341">
    <property type="protein sequence ID" value="EKE28371.1"/>
    <property type="molecule type" value="Genomic_DNA"/>
</dbReference>
<evidence type="ECO:0000256" key="5">
    <source>
        <dbReference type="ARBA" id="ARBA00022917"/>
    </source>
</evidence>
<feature type="region of interest" description="Aspartate" evidence="7">
    <location>
        <begin position="199"/>
        <end position="202"/>
    </location>
</feature>
<dbReference type="PRINTS" id="PR01042">
    <property type="entry name" value="TRNASYNTHASP"/>
</dbReference>
<keyword evidence="4 7" id="KW-0067">ATP-binding</keyword>
<comment type="similarity">
    <text evidence="1 7">Belongs to the class-II aminoacyl-tRNA synthetase family. Type 1 subfamily.</text>
</comment>
<evidence type="ECO:0000259" key="8">
    <source>
        <dbReference type="PROSITE" id="PS50862"/>
    </source>
</evidence>
<sequence>MHRSHTCGELNKAHIWQEVTLAWWVANRRDHGWIIFIDLRDRYGITQTVFDPTNHKDAWELADKFRSEFVVKLTWTVKARMEGQNNPNLSTWEIEIIITKAELLMEAKTPPFEISDYVEANEEVRLKHRYLDLRRKSVLENIVFRAEMNRFTRNWFSDKGFLEVQTPIFTVSSPEWARDYVVPSRLQPGKFYALPQAPQQYKQLLMVGWIDKYFQVAPCFRDEDPRADRHSCEFYQIDVEMSFVEQDDIFQVAEGYVNDLIPTLVPTKFIMDVKMPKWVKEFLWRDWKVGGRFIKLSHKETQSLYGSDKPDLRFDMHFEDFTKEFENSGFSVFKDAIDSGGCVKAMKMEWASMSRKDIDEVTEVARGSGAKWLAYIIYEEEGPKSPILKYFSEAEIKALEERFEPKAGDMIFFWAGSFKWVVKPMSNVRLALRDKFNLADKNALAFAWITDFPMFEVDKETWKVDFEHNPFSMPHGWVKAFDEPDLENVYGVQYDMSCNGYEILSGSIRNHDLKALTKAFEIVGKSDAEVKSKFGAMYNAFQYGVPPHGWFAFWFDRLLMILKDEDNIRAIYAFPKSGKAEDAMMNAPSFLDAAQLEELHIDIREDVKEELGME</sequence>
<comment type="subcellular location">
    <subcellularLocation>
        <location evidence="7">Cytoplasm</location>
    </subcellularLocation>
</comment>
<dbReference type="InterPro" id="IPR004365">
    <property type="entry name" value="NA-bd_OB_tRNA"/>
</dbReference>
<comment type="caution">
    <text evidence="7">Lacks conserved residue(s) required for the propagation of feature annotation.</text>
</comment>
<dbReference type="GO" id="GO:0005524">
    <property type="term" value="F:ATP binding"/>
    <property type="evidence" value="ECO:0007669"/>
    <property type="project" value="UniProtKB-UniRule"/>
</dbReference>
<evidence type="ECO:0000256" key="2">
    <source>
        <dbReference type="ARBA" id="ARBA00022598"/>
    </source>
</evidence>
<dbReference type="InterPro" id="IPR004364">
    <property type="entry name" value="Aa-tRNA-synt_II"/>
</dbReference>
<dbReference type="CDD" id="cd04317">
    <property type="entry name" value="EcAspRS_like_N"/>
    <property type="match status" value="1"/>
</dbReference>
<evidence type="ECO:0000256" key="1">
    <source>
        <dbReference type="ARBA" id="ARBA00006303"/>
    </source>
</evidence>
<evidence type="ECO:0000256" key="7">
    <source>
        <dbReference type="HAMAP-Rule" id="MF_00044"/>
    </source>
</evidence>
<dbReference type="GO" id="GO:0005737">
    <property type="term" value="C:cytoplasm"/>
    <property type="evidence" value="ECO:0007669"/>
    <property type="project" value="UniProtKB-SubCell"/>
</dbReference>
<feature type="binding site" evidence="7">
    <location>
        <position position="509"/>
    </location>
    <ligand>
        <name>L-aspartate</name>
        <dbReference type="ChEBI" id="CHEBI:29991"/>
    </ligand>
</feature>
<feature type="site" description="Important for tRNA non-discrimination" evidence="7">
    <location>
        <position position="31"/>
    </location>
</feature>
<dbReference type="InterPro" id="IPR004524">
    <property type="entry name" value="Asp-tRNA-ligase_1"/>
</dbReference>
<comment type="function">
    <text evidence="7">Aspartyl-tRNA synthetase with relaxed tRNA specificity since it is able to aspartylate not only its cognate tRNA(Asp) but also tRNA(Asn). Reaction proceeds in two steps: L-aspartate is first activated by ATP to form Asp-AMP and then transferred to the acceptor end of tRNA(Asp/Asn).</text>
</comment>
<dbReference type="Pfam" id="PF02938">
    <property type="entry name" value="GAD"/>
    <property type="match status" value="1"/>
</dbReference>
<feature type="binding site" evidence="7">
    <location>
        <position position="468"/>
    </location>
    <ligand>
        <name>L-aspartate</name>
        <dbReference type="ChEBI" id="CHEBI:29991"/>
    </ligand>
</feature>
<keyword evidence="7" id="KW-0963">Cytoplasm</keyword>
<keyword evidence="5 7" id="KW-0648">Protein biosynthesis</keyword>
<dbReference type="GO" id="GO:0003676">
    <property type="term" value="F:nucleic acid binding"/>
    <property type="evidence" value="ECO:0007669"/>
    <property type="project" value="InterPro"/>
</dbReference>
<dbReference type="SUPFAM" id="SSF50249">
    <property type="entry name" value="Nucleic acid-binding proteins"/>
    <property type="match status" value="1"/>
</dbReference>
<accession>K2FB69</accession>
<feature type="domain" description="Aminoacyl-transfer RNA synthetases class-II family profile" evidence="8">
    <location>
        <begin position="145"/>
        <end position="575"/>
    </location>
</feature>
<gene>
    <name evidence="7" type="primary">aspS</name>
    <name evidence="9" type="ORF">ACD_3C00067G0005</name>
</gene>
<dbReference type="SUPFAM" id="SSF55261">
    <property type="entry name" value="GAD domain-like"/>
    <property type="match status" value="1"/>
</dbReference>
<proteinExistence type="inferred from homology"/>
<reference evidence="9" key="1">
    <citation type="journal article" date="2012" name="Science">
        <title>Fermentation, hydrogen, and sulfur metabolism in multiple uncultivated bacterial phyla.</title>
        <authorList>
            <person name="Wrighton K.C."/>
            <person name="Thomas B.C."/>
            <person name="Sharon I."/>
            <person name="Miller C.S."/>
            <person name="Castelle C.J."/>
            <person name="VerBerkmoes N.C."/>
            <person name="Wilkins M.J."/>
            <person name="Hettich R.L."/>
            <person name="Lipton M.S."/>
            <person name="Williams K.H."/>
            <person name="Long P.E."/>
            <person name="Banfield J.F."/>
        </authorList>
    </citation>
    <scope>NUCLEOTIDE SEQUENCE [LARGE SCALE GENOMIC DNA]</scope>
</reference>
<keyword evidence="6 7" id="KW-0030">Aminoacyl-tRNA synthetase</keyword>
<evidence type="ECO:0000256" key="4">
    <source>
        <dbReference type="ARBA" id="ARBA00022840"/>
    </source>
</evidence>
<dbReference type="GO" id="GO:0004815">
    <property type="term" value="F:aspartate-tRNA ligase activity"/>
    <property type="evidence" value="ECO:0007669"/>
    <property type="project" value="UniProtKB-UniRule"/>
</dbReference>
<dbReference type="InterPro" id="IPR045864">
    <property type="entry name" value="aa-tRNA-synth_II/BPL/LPL"/>
</dbReference>
<dbReference type="NCBIfam" id="TIGR00459">
    <property type="entry name" value="aspS_bact"/>
    <property type="match status" value="1"/>
</dbReference>
<evidence type="ECO:0000256" key="3">
    <source>
        <dbReference type="ARBA" id="ARBA00022741"/>
    </source>
</evidence>
<evidence type="ECO:0000256" key="6">
    <source>
        <dbReference type="ARBA" id="ARBA00023146"/>
    </source>
</evidence>
<feature type="binding site" evidence="7">
    <location>
        <position position="175"/>
    </location>
    <ligand>
        <name>L-aspartate</name>
        <dbReference type="ChEBI" id="CHEBI:29991"/>
    </ligand>
</feature>
<feature type="site" description="Important for tRNA non-discrimination" evidence="7">
    <location>
        <position position="83"/>
    </location>
</feature>
<dbReference type="InterPro" id="IPR006195">
    <property type="entry name" value="aa-tRNA-synth_II"/>
</dbReference>
<feature type="binding site" evidence="7">
    <location>
        <position position="502"/>
    </location>
    <ligand>
        <name>ATP</name>
        <dbReference type="ChEBI" id="CHEBI:30616"/>
    </ligand>
</feature>
<dbReference type="Gene3D" id="3.30.1360.30">
    <property type="entry name" value="GAD-like domain"/>
    <property type="match status" value="1"/>
</dbReference>
<name>K2FB69_9BACT</name>
<protein>
    <recommendedName>
        <fullName evidence="7">Aspartate--tRNA(Asp/Asn) ligase</fullName>
        <ecNumber evidence="7">6.1.1.23</ecNumber>
    </recommendedName>
    <alternativeName>
        <fullName evidence="7">Aspartyl-tRNA synthetase</fullName>
        <shortName evidence="7">AspRS</shortName>
    </alternativeName>
    <alternativeName>
        <fullName evidence="7">Non-discriminating aspartyl-tRNA synthetase</fullName>
        <shortName evidence="7">ND-AspRS</shortName>
    </alternativeName>
</protein>
<organism evidence="9">
    <name type="scientific">uncultured bacterium</name>
    <name type="common">gcode 4</name>
    <dbReference type="NCBI Taxonomy" id="1234023"/>
    <lineage>
        <taxon>Bacteria</taxon>
        <taxon>environmental samples</taxon>
    </lineage>
</organism>
<comment type="caution">
    <text evidence="9">The sequence shown here is derived from an EMBL/GenBank/DDBJ whole genome shotgun (WGS) entry which is preliminary data.</text>
</comment>
<dbReference type="PROSITE" id="PS50862">
    <property type="entry name" value="AA_TRNA_LIGASE_II"/>
    <property type="match status" value="1"/>
</dbReference>